<name>A0ABT5MFB4_9BURK</name>
<feature type="coiled-coil region" evidence="1">
    <location>
        <begin position="549"/>
        <end position="579"/>
    </location>
</feature>
<proteinExistence type="predicted"/>
<sequence length="920" mass="98444">MNHRIVFAVLFAIGLLTLAWVGMGFWDSNSLALAVTALITLVYGLGALELHRYNQASQALGQGLKALSGEAGRPAPGLDDWLASLPAALRPALRQRIEGERVPLPGPALTPYLVGLLVMLGMLGTFLGMVMTFKGALFALEGSSDLLAIRSALAAPIKGLGLSFGTSVAGVASSALLGLLSALSRRERLAVLRQLDAQISTHFRPQSLAHQRQETLRVLQVQASALPAAVDGLQALMAQVQHSSEQLSQRLLAQQQAFHQQASTAYTELASSVGAALKNSLSESARLAGDSLKPVVEAAMAEVVASSRELHTRLGGIAQAQLDGMSQQLGQTAQQLAQGWSQALDQQQQQGDRVLGQLDQQLTRFTSGFEHSAERLLSGVQANATQAQAAWAESDQARLARWTQALQDQTAHWQADLQARDAQVQALHQATGLSLQDTAQALAQGLQDTVTQISAQSRTEAERTLAALQALSTQAEAQASQRRAAEAQWAQQQGAHLDQMAQLWRSEFSALRAEEAQRSQAGLAQWGEVQEAVSQQLQATVAQVSAQSRAEAERTLAALQQLSSEAEALASQRRAAEAQWAQQQGQHLDQMAQLWRSEFSALRAEEAQRHQAATAELGQLQQAVSTQLQATASQISQQSQAQAEQTLAALHTLLQQSEAFSQARSASEAQWAEQHRQHLGQMAELWRGELSSLRTDEAERGQAALERLGALEAAVAQHLSNLGQSLEAPMSRLMQTAAEVPQAASELLLQLREQVSQLSQRDQQALSERVALMERLGTLLQALEAHAGDHGQAVSALSTQALALLEQASARVADSLGLQAQRAEMLSADLSSSAIELASLGGAFQQGVQLFSNSNGQLIDALQRIEATLAQSSSRSDEQLAYYVAQAREVIDLSIAAQRGIVEDLRQLPARQASAEGSAG</sequence>
<keyword evidence="1" id="KW-0175">Coiled coil</keyword>
<evidence type="ECO:0000313" key="3">
    <source>
        <dbReference type="EMBL" id="MDD0815263.1"/>
    </source>
</evidence>
<gene>
    <name evidence="3" type="ORF">PSQ39_11530</name>
</gene>
<reference evidence="3 4" key="1">
    <citation type="submission" date="2023-02" db="EMBL/GenBank/DDBJ databases">
        <title>Bacterial whole genome sequence for Curvibacter sp. HBC28.</title>
        <authorList>
            <person name="Le V."/>
            <person name="Ko S.-R."/>
            <person name="Ahn C.-Y."/>
            <person name="Oh H.-M."/>
        </authorList>
    </citation>
    <scope>NUCLEOTIDE SEQUENCE [LARGE SCALE GENOMIC DNA]</scope>
    <source>
        <strain evidence="3 4">HBC28</strain>
    </source>
</reference>
<dbReference type="RefSeq" id="WP_273926917.1">
    <property type="nucleotide sequence ID" value="NZ_JAQSIO010000003.1"/>
</dbReference>
<keyword evidence="4" id="KW-1185">Reference proteome</keyword>
<dbReference type="EMBL" id="JAQSIO010000003">
    <property type="protein sequence ID" value="MDD0815263.1"/>
    <property type="molecule type" value="Genomic_DNA"/>
</dbReference>
<accession>A0ABT5MFB4</accession>
<keyword evidence="2" id="KW-1133">Transmembrane helix</keyword>
<protein>
    <submittedName>
        <fullName evidence="3">DUF802 domain-containing protein</fullName>
    </submittedName>
</protein>
<feature type="transmembrane region" description="Helical" evidence="2">
    <location>
        <begin position="31"/>
        <end position="48"/>
    </location>
</feature>
<keyword evidence="2" id="KW-0812">Transmembrane</keyword>
<feature type="coiled-coil region" evidence="1">
    <location>
        <begin position="458"/>
        <end position="488"/>
    </location>
</feature>
<comment type="caution">
    <text evidence="3">The sequence shown here is derived from an EMBL/GenBank/DDBJ whole genome shotgun (WGS) entry which is preliminary data.</text>
</comment>
<evidence type="ECO:0000256" key="1">
    <source>
        <dbReference type="SAM" id="Coils"/>
    </source>
</evidence>
<organism evidence="3 4">
    <name type="scientific">Curvibacter microcysteis</name>
    <dbReference type="NCBI Taxonomy" id="3026419"/>
    <lineage>
        <taxon>Bacteria</taxon>
        <taxon>Pseudomonadati</taxon>
        <taxon>Pseudomonadota</taxon>
        <taxon>Betaproteobacteria</taxon>
        <taxon>Burkholderiales</taxon>
        <taxon>Comamonadaceae</taxon>
        <taxon>Curvibacter</taxon>
    </lineage>
</organism>
<evidence type="ECO:0000313" key="4">
    <source>
        <dbReference type="Proteomes" id="UP001528672"/>
    </source>
</evidence>
<evidence type="ECO:0000256" key="2">
    <source>
        <dbReference type="SAM" id="Phobius"/>
    </source>
</evidence>
<dbReference type="Proteomes" id="UP001528672">
    <property type="component" value="Unassembled WGS sequence"/>
</dbReference>
<keyword evidence="2" id="KW-0472">Membrane</keyword>
<feature type="transmembrane region" description="Helical" evidence="2">
    <location>
        <begin position="112"/>
        <end position="140"/>
    </location>
</feature>